<evidence type="ECO:0000313" key="2">
    <source>
        <dbReference type="EMBL" id="TGZ68594.1"/>
    </source>
</evidence>
<protein>
    <recommendedName>
        <fullName evidence="4">Snake toxin/toxin-like domain-containing protein</fullName>
    </recommendedName>
</protein>
<feature type="chain" id="PRO_5020681482" description="Snake toxin/toxin-like domain-containing protein" evidence="1">
    <location>
        <begin position="19"/>
        <end position="107"/>
    </location>
</feature>
<evidence type="ECO:0008006" key="4">
    <source>
        <dbReference type="Google" id="ProtNLM"/>
    </source>
</evidence>
<proteinExistence type="predicted"/>
<dbReference type="InterPro" id="IPR045860">
    <property type="entry name" value="Snake_toxin-like_sf"/>
</dbReference>
<sequence>MLYLGLTMSLFLFNQEVAQTITCYANENGPHNGNQLLVSQENCTMCMFQQNLESESVIQTIRRCSRCCHPENIANNVTRVCCTVDLCNYDKEKAIDGQLGPEHLDVT</sequence>
<keyword evidence="1" id="KW-0732">Signal</keyword>
<feature type="signal peptide" evidence="1">
    <location>
        <begin position="1"/>
        <end position="18"/>
    </location>
</feature>
<comment type="caution">
    <text evidence="2">The sequence shown here is derived from an EMBL/GenBank/DDBJ whole genome shotgun (WGS) entry which is preliminary data.</text>
</comment>
<gene>
    <name evidence="2" type="ORF">CRM22_004196</name>
</gene>
<accession>A0A4V3SFH9</accession>
<dbReference type="SUPFAM" id="SSF57302">
    <property type="entry name" value="Snake toxin-like"/>
    <property type="match status" value="1"/>
</dbReference>
<dbReference type="OrthoDB" id="10279405at2759"/>
<evidence type="ECO:0000313" key="3">
    <source>
        <dbReference type="Proteomes" id="UP000308267"/>
    </source>
</evidence>
<dbReference type="AlphaFoldDB" id="A0A4V3SFH9"/>
<organism evidence="2 3">
    <name type="scientific">Opisthorchis felineus</name>
    <dbReference type="NCBI Taxonomy" id="147828"/>
    <lineage>
        <taxon>Eukaryota</taxon>
        <taxon>Metazoa</taxon>
        <taxon>Spiralia</taxon>
        <taxon>Lophotrochozoa</taxon>
        <taxon>Platyhelminthes</taxon>
        <taxon>Trematoda</taxon>
        <taxon>Digenea</taxon>
        <taxon>Opisthorchiida</taxon>
        <taxon>Opisthorchiata</taxon>
        <taxon>Opisthorchiidae</taxon>
        <taxon>Opisthorchis</taxon>
    </lineage>
</organism>
<dbReference type="Proteomes" id="UP000308267">
    <property type="component" value="Unassembled WGS sequence"/>
</dbReference>
<evidence type="ECO:0000256" key="1">
    <source>
        <dbReference type="SAM" id="SignalP"/>
    </source>
</evidence>
<keyword evidence="3" id="KW-1185">Reference proteome</keyword>
<reference evidence="2 3" key="1">
    <citation type="journal article" date="2019" name="BMC Genomics">
        <title>New insights from Opisthorchis felineus genome: update on genomics of the epidemiologically important liver flukes.</title>
        <authorList>
            <person name="Ershov N.I."/>
            <person name="Mordvinov V.A."/>
            <person name="Prokhortchouk E.B."/>
            <person name="Pakharukova M.Y."/>
            <person name="Gunbin K.V."/>
            <person name="Ustyantsev K."/>
            <person name="Genaev M.A."/>
            <person name="Blinov A.G."/>
            <person name="Mazur A."/>
            <person name="Boulygina E."/>
            <person name="Tsygankova S."/>
            <person name="Khrameeva E."/>
            <person name="Chekanov N."/>
            <person name="Fan G."/>
            <person name="Xiao A."/>
            <person name="Zhang H."/>
            <person name="Xu X."/>
            <person name="Yang H."/>
            <person name="Solovyev V."/>
            <person name="Lee S.M."/>
            <person name="Liu X."/>
            <person name="Afonnikov D.A."/>
            <person name="Skryabin K.G."/>
        </authorList>
    </citation>
    <scope>NUCLEOTIDE SEQUENCE [LARGE SCALE GENOMIC DNA]</scope>
    <source>
        <strain evidence="2">AK-0245</strain>
        <tissue evidence="2">Whole organism</tissue>
    </source>
</reference>
<dbReference type="EMBL" id="SJOL01006358">
    <property type="protein sequence ID" value="TGZ68594.1"/>
    <property type="molecule type" value="Genomic_DNA"/>
</dbReference>
<name>A0A4V3SFH9_OPIFE</name>